<dbReference type="EMBL" id="JAACFV010000145">
    <property type="protein sequence ID" value="KAF7504211.1"/>
    <property type="molecule type" value="Genomic_DNA"/>
</dbReference>
<name>A0A8H7ABS2_9EURO</name>
<keyword evidence="3" id="KW-1185">Reference proteome</keyword>
<proteinExistence type="predicted"/>
<keyword evidence="1" id="KW-0732">Signal</keyword>
<protein>
    <submittedName>
        <fullName evidence="2">Uncharacterized protein</fullName>
    </submittedName>
</protein>
<comment type="caution">
    <text evidence="2">The sequence shown here is derived from an EMBL/GenBank/DDBJ whole genome shotgun (WGS) entry which is preliminary data.</text>
</comment>
<accession>A0A8H7ABS2</accession>
<reference evidence="2" key="1">
    <citation type="submission" date="2020-02" db="EMBL/GenBank/DDBJ databases">
        <authorList>
            <person name="Palmer J.M."/>
        </authorList>
    </citation>
    <scope>NUCLEOTIDE SEQUENCE</scope>
    <source>
        <strain evidence="2">EPUS1.4</strain>
        <tissue evidence="2">Thallus</tissue>
    </source>
</reference>
<evidence type="ECO:0000313" key="2">
    <source>
        <dbReference type="EMBL" id="KAF7504211.1"/>
    </source>
</evidence>
<evidence type="ECO:0000256" key="1">
    <source>
        <dbReference type="SAM" id="SignalP"/>
    </source>
</evidence>
<dbReference type="AlphaFoldDB" id="A0A8H7ABS2"/>
<dbReference type="Proteomes" id="UP000606974">
    <property type="component" value="Unassembled WGS sequence"/>
</dbReference>
<feature type="signal peptide" evidence="1">
    <location>
        <begin position="1"/>
        <end position="18"/>
    </location>
</feature>
<feature type="chain" id="PRO_5034825325" evidence="1">
    <location>
        <begin position="19"/>
        <end position="108"/>
    </location>
</feature>
<organism evidence="2 3">
    <name type="scientific">Endocarpon pusillum</name>
    <dbReference type="NCBI Taxonomy" id="364733"/>
    <lineage>
        <taxon>Eukaryota</taxon>
        <taxon>Fungi</taxon>
        <taxon>Dikarya</taxon>
        <taxon>Ascomycota</taxon>
        <taxon>Pezizomycotina</taxon>
        <taxon>Eurotiomycetes</taxon>
        <taxon>Chaetothyriomycetidae</taxon>
        <taxon>Verrucariales</taxon>
        <taxon>Verrucariaceae</taxon>
        <taxon>Endocarpon</taxon>
    </lineage>
</organism>
<evidence type="ECO:0000313" key="3">
    <source>
        <dbReference type="Proteomes" id="UP000606974"/>
    </source>
</evidence>
<gene>
    <name evidence="2" type="ORF">GJ744_002584</name>
</gene>
<sequence>MLKLAFLSLVVFISMASARFSITAWNRPNFSGQAWGTNEEGTSRVHLGVGDNAVVRSWIWYSDPSDAMCIKFCMGTREVGHYCSGARKENSGNFNKVVIGYRDIPYHC</sequence>